<dbReference type="InterPro" id="IPR006439">
    <property type="entry name" value="HAD-SF_hydro_IA"/>
</dbReference>
<protein>
    <recommendedName>
        <fullName evidence="3">Hydrolase of the HAD superfamily</fullName>
    </recommendedName>
</protein>
<dbReference type="InterPro" id="IPR023214">
    <property type="entry name" value="HAD_sf"/>
</dbReference>
<dbReference type="PANTHER" id="PTHR43611:SF3">
    <property type="entry name" value="FLAVIN MONONUCLEOTIDE HYDROLASE 1, CHLOROPLATIC"/>
    <property type="match status" value="1"/>
</dbReference>
<dbReference type="Pfam" id="PF00702">
    <property type="entry name" value="Hydrolase"/>
    <property type="match status" value="1"/>
</dbReference>
<dbReference type="Gene3D" id="3.40.50.1000">
    <property type="entry name" value="HAD superfamily/HAD-like"/>
    <property type="match status" value="1"/>
</dbReference>
<dbReference type="SUPFAM" id="SSF56784">
    <property type="entry name" value="HAD-like"/>
    <property type="match status" value="1"/>
</dbReference>
<dbReference type="EMBL" id="BMMZ01000010">
    <property type="protein sequence ID" value="GGL74273.1"/>
    <property type="molecule type" value="Genomic_DNA"/>
</dbReference>
<dbReference type="AlphaFoldDB" id="A0A917SFU3"/>
<dbReference type="SFLD" id="SFLDS00003">
    <property type="entry name" value="Haloacid_Dehalogenase"/>
    <property type="match status" value="1"/>
</dbReference>
<dbReference type="PRINTS" id="PR00413">
    <property type="entry name" value="HADHALOGNASE"/>
</dbReference>
<accession>A0A917SFU3</accession>
<dbReference type="InterPro" id="IPR036412">
    <property type="entry name" value="HAD-like_sf"/>
</dbReference>
<evidence type="ECO:0008006" key="3">
    <source>
        <dbReference type="Google" id="ProtNLM"/>
    </source>
</evidence>
<gene>
    <name evidence="1" type="ORF">GCM10011575_35650</name>
</gene>
<evidence type="ECO:0000313" key="2">
    <source>
        <dbReference type="Proteomes" id="UP000613840"/>
    </source>
</evidence>
<comment type="caution">
    <text evidence="1">The sequence shown here is derived from an EMBL/GenBank/DDBJ whole genome shotgun (WGS) entry which is preliminary data.</text>
</comment>
<keyword evidence="2" id="KW-1185">Reference proteome</keyword>
<reference evidence="1" key="2">
    <citation type="submission" date="2020-09" db="EMBL/GenBank/DDBJ databases">
        <authorList>
            <person name="Sun Q."/>
            <person name="Zhou Y."/>
        </authorList>
    </citation>
    <scope>NUCLEOTIDE SEQUENCE</scope>
    <source>
        <strain evidence="1">CGMCC 4.7306</strain>
    </source>
</reference>
<evidence type="ECO:0000313" key="1">
    <source>
        <dbReference type="EMBL" id="GGL74273.1"/>
    </source>
</evidence>
<proteinExistence type="predicted"/>
<dbReference type="RefSeq" id="WP_188896733.1">
    <property type="nucleotide sequence ID" value="NZ_BMMZ01000010.1"/>
</dbReference>
<organism evidence="1 2">
    <name type="scientific">Microlunatus endophyticus</name>
    <dbReference type="NCBI Taxonomy" id="1716077"/>
    <lineage>
        <taxon>Bacteria</taxon>
        <taxon>Bacillati</taxon>
        <taxon>Actinomycetota</taxon>
        <taxon>Actinomycetes</taxon>
        <taxon>Propionibacteriales</taxon>
        <taxon>Propionibacteriaceae</taxon>
        <taxon>Microlunatus</taxon>
    </lineage>
</organism>
<name>A0A917SFU3_9ACTN</name>
<sequence length="202" mass="22098">MQTTIRWILFDADGVLQRSADGWQDRLLELLGDASTLEELFAAEREQTMTGGNFRQLVTDELACQGVQTDPEVVLDVWRDLIVDEEMTARIGQLRAGGLKCALATNQQDVRVAHMRSMPEYDGVFDAQFYSSEVGLAKPDPAFFAQIVQQLGVPTAEVLFIDDVRANVDGAGAAGLHAEVFEHDAGVGELDRILAAYGLVGR</sequence>
<dbReference type="SFLD" id="SFLDG01129">
    <property type="entry name" value="C1.5:_HAD__Beta-PGM__Phosphata"/>
    <property type="match status" value="1"/>
</dbReference>
<reference evidence="1" key="1">
    <citation type="journal article" date="2014" name="Int. J. Syst. Evol. Microbiol.">
        <title>Complete genome sequence of Corynebacterium casei LMG S-19264T (=DSM 44701T), isolated from a smear-ripened cheese.</title>
        <authorList>
            <consortium name="US DOE Joint Genome Institute (JGI-PGF)"/>
            <person name="Walter F."/>
            <person name="Albersmeier A."/>
            <person name="Kalinowski J."/>
            <person name="Ruckert C."/>
        </authorList>
    </citation>
    <scope>NUCLEOTIDE SEQUENCE</scope>
    <source>
        <strain evidence="1">CGMCC 4.7306</strain>
    </source>
</reference>
<dbReference type="Proteomes" id="UP000613840">
    <property type="component" value="Unassembled WGS sequence"/>
</dbReference>
<dbReference type="NCBIfam" id="TIGR01509">
    <property type="entry name" value="HAD-SF-IA-v3"/>
    <property type="match status" value="1"/>
</dbReference>
<dbReference type="PANTHER" id="PTHR43611">
    <property type="entry name" value="ALPHA-D-GLUCOSE 1-PHOSPHATE PHOSPHATASE"/>
    <property type="match status" value="1"/>
</dbReference>